<keyword evidence="1" id="KW-0863">Zinc-finger</keyword>
<dbReference type="OrthoDB" id="422005at2759"/>
<dbReference type="GO" id="GO:0003676">
    <property type="term" value="F:nucleic acid binding"/>
    <property type="evidence" value="ECO:0007669"/>
    <property type="project" value="InterPro"/>
</dbReference>
<dbReference type="Gene3D" id="2.40.50.140">
    <property type="entry name" value="Nucleic acid-binding proteins"/>
    <property type="match status" value="1"/>
</dbReference>
<dbReference type="Proteomes" id="UP000593562">
    <property type="component" value="Unassembled WGS sequence"/>
</dbReference>
<dbReference type="PROSITE" id="PS00352">
    <property type="entry name" value="CSD_1"/>
    <property type="match status" value="1"/>
</dbReference>
<keyword evidence="1" id="KW-0862">Zinc</keyword>
<dbReference type="Gene3D" id="4.10.60.10">
    <property type="entry name" value="Zinc finger, CCHC-type"/>
    <property type="match status" value="1"/>
</dbReference>
<dbReference type="GO" id="GO:0008270">
    <property type="term" value="F:zinc ion binding"/>
    <property type="evidence" value="ECO:0007669"/>
    <property type="project" value="UniProtKB-KW"/>
</dbReference>
<feature type="domain" description="CCHC-type" evidence="2">
    <location>
        <begin position="207"/>
        <end position="220"/>
    </location>
</feature>
<dbReference type="InterPro" id="IPR011129">
    <property type="entry name" value="CSD"/>
</dbReference>
<evidence type="ECO:0000259" key="2">
    <source>
        <dbReference type="PROSITE" id="PS50158"/>
    </source>
</evidence>
<keyword evidence="1" id="KW-0479">Metal-binding</keyword>
<organism evidence="4 5">
    <name type="scientific">Tripterygium wilfordii</name>
    <name type="common">Thunder God vine</name>
    <dbReference type="NCBI Taxonomy" id="458696"/>
    <lineage>
        <taxon>Eukaryota</taxon>
        <taxon>Viridiplantae</taxon>
        <taxon>Streptophyta</taxon>
        <taxon>Embryophyta</taxon>
        <taxon>Tracheophyta</taxon>
        <taxon>Spermatophyta</taxon>
        <taxon>Magnoliopsida</taxon>
        <taxon>eudicotyledons</taxon>
        <taxon>Gunneridae</taxon>
        <taxon>Pentapetalae</taxon>
        <taxon>rosids</taxon>
        <taxon>fabids</taxon>
        <taxon>Celastrales</taxon>
        <taxon>Celastraceae</taxon>
        <taxon>Tripterygium</taxon>
    </lineage>
</organism>
<dbReference type="SMART" id="SM00343">
    <property type="entry name" value="ZnF_C2HC"/>
    <property type="match status" value="2"/>
</dbReference>
<dbReference type="EMBL" id="JAAARO010000021">
    <property type="protein sequence ID" value="KAF5729280.1"/>
    <property type="molecule type" value="Genomic_DNA"/>
</dbReference>
<dbReference type="SMART" id="SM00357">
    <property type="entry name" value="CSP"/>
    <property type="match status" value="1"/>
</dbReference>
<feature type="domain" description="CSD" evidence="3">
    <location>
        <begin position="110"/>
        <end position="175"/>
    </location>
</feature>
<evidence type="ECO:0000256" key="1">
    <source>
        <dbReference type="PROSITE-ProRule" id="PRU00047"/>
    </source>
</evidence>
<dbReference type="PROSITE" id="PS51857">
    <property type="entry name" value="CSD_2"/>
    <property type="match status" value="1"/>
</dbReference>
<dbReference type="InterPro" id="IPR002059">
    <property type="entry name" value="CSP_DNA-bd"/>
</dbReference>
<dbReference type="Pfam" id="PF00098">
    <property type="entry name" value="zf-CCHC"/>
    <property type="match status" value="1"/>
</dbReference>
<name>A0A7J7C548_TRIWF</name>
<evidence type="ECO:0000259" key="3">
    <source>
        <dbReference type="PROSITE" id="PS51857"/>
    </source>
</evidence>
<dbReference type="CDD" id="cd04458">
    <property type="entry name" value="CSP_CDS"/>
    <property type="match status" value="1"/>
</dbReference>
<dbReference type="PANTHER" id="PTHR46565">
    <property type="entry name" value="COLD SHOCK DOMAIN PROTEIN 2"/>
    <property type="match status" value="1"/>
</dbReference>
<dbReference type="InterPro" id="IPR012340">
    <property type="entry name" value="NA-bd_OB-fold"/>
</dbReference>
<dbReference type="SUPFAM" id="SSF50249">
    <property type="entry name" value="Nucleic acid-binding proteins"/>
    <property type="match status" value="1"/>
</dbReference>
<keyword evidence="5" id="KW-1185">Reference proteome</keyword>
<proteinExistence type="predicted"/>
<sequence>MQRGSGGALHPEEQIKIAYFVKKDNTIFDARQYEFFGKDVVEHDLGELDHNMDAPPKAMEDQSLLSSEVGKLKRISHPRSSNCTDDMVFPPMKLPSMRHPVVQQVYYYRRSSGFIKSFNNERGYGFIKPYNGGNDIFVHYSSVKSDGCIQMWAGMQVEYEVVGRESKLQAINVTGPGGILLKGRKRVGHGEGSCSSNSANYINVGPCFKCGRLGHLAKNCYPAQESVIFVPGSKALETHPEKVNSGSDNERALETADRLPNAWCCVCLKVGHLPNNCTSWIHGK</sequence>
<dbReference type="PROSITE" id="PS50158">
    <property type="entry name" value="ZF_CCHC"/>
    <property type="match status" value="1"/>
</dbReference>
<reference evidence="4 5" key="1">
    <citation type="journal article" date="2020" name="Nat. Commun.">
        <title>Genome of Tripterygium wilfordii and identification of cytochrome P450 involved in triptolide biosynthesis.</title>
        <authorList>
            <person name="Tu L."/>
            <person name="Su P."/>
            <person name="Zhang Z."/>
            <person name="Gao L."/>
            <person name="Wang J."/>
            <person name="Hu T."/>
            <person name="Zhou J."/>
            <person name="Zhang Y."/>
            <person name="Zhao Y."/>
            <person name="Liu Y."/>
            <person name="Song Y."/>
            <person name="Tong Y."/>
            <person name="Lu Y."/>
            <person name="Yang J."/>
            <person name="Xu C."/>
            <person name="Jia M."/>
            <person name="Peters R.J."/>
            <person name="Huang L."/>
            <person name="Gao W."/>
        </authorList>
    </citation>
    <scope>NUCLEOTIDE SEQUENCE [LARGE SCALE GENOMIC DNA]</scope>
    <source>
        <strain evidence="5">cv. XIE 37</strain>
        <tissue evidence="4">Leaf</tissue>
    </source>
</reference>
<dbReference type="Pfam" id="PF00313">
    <property type="entry name" value="CSD"/>
    <property type="match status" value="1"/>
</dbReference>
<dbReference type="InterPro" id="IPR036875">
    <property type="entry name" value="Znf_CCHC_sf"/>
</dbReference>
<dbReference type="InterPro" id="IPR019844">
    <property type="entry name" value="CSD_CS"/>
</dbReference>
<evidence type="ECO:0000313" key="4">
    <source>
        <dbReference type="EMBL" id="KAF5729280.1"/>
    </source>
</evidence>
<dbReference type="InterPro" id="IPR001878">
    <property type="entry name" value="Znf_CCHC"/>
</dbReference>
<dbReference type="PANTHER" id="PTHR46565:SF16">
    <property type="entry name" value="SHOCK PROTEIN, PUTATIVE-RELATED"/>
    <property type="match status" value="1"/>
</dbReference>
<dbReference type="SUPFAM" id="SSF57756">
    <property type="entry name" value="Retrovirus zinc finger-like domains"/>
    <property type="match status" value="1"/>
</dbReference>
<protein>
    <submittedName>
        <fullName evidence="4">Uncharacterized protein</fullName>
    </submittedName>
</protein>
<gene>
    <name evidence="4" type="ORF">HS088_TW21G01443</name>
</gene>
<comment type="caution">
    <text evidence="4">The sequence shown here is derived from an EMBL/GenBank/DDBJ whole genome shotgun (WGS) entry which is preliminary data.</text>
</comment>
<dbReference type="InParanoid" id="A0A7J7C548"/>
<dbReference type="AlphaFoldDB" id="A0A7J7C548"/>
<evidence type="ECO:0000313" key="5">
    <source>
        <dbReference type="Proteomes" id="UP000593562"/>
    </source>
</evidence>
<accession>A0A7J7C548</accession>